<name>A0A4Z2J1N1_9TELE</name>
<keyword evidence="3" id="KW-1185">Reference proteome</keyword>
<organism evidence="2 3">
    <name type="scientific">Liparis tanakae</name>
    <name type="common">Tanaka's snailfish</name>
    <dbReference type="NCBI Taxonomy" id="230148"/>
    <lineage>
        <taxon>Eukaryota</taxon>
        <taxon>Metazoa</taxon>
        <taxon>Chordata</taxon>
        <taxon>Craniata</taxon>
        <taxon>Vertebrata</taxon>
        <taxon>Euteleostomi</taxon>
        <taxon>Actinopterygii</taxon>
        <taxon>Neopterygii</taxon>
        <taxon>Teleostei</taxon>
        <taxon>Neoteleostei</taxon>
        <taxon>Acanthomorphata</taxon>
        <taxon>Eupercaria</taxon>
        <taxon>Perciformes</taxon>
        <taxon>Cottioidei</taxon>
        <taxon>Cottales</taxon>
        <taxon>Liparidae</taxon>
        <taxon>Liparis</taxon>
    </lineage>
</organism>
<dbReference type="AlphaFoldDB" id="A0A4Z2J1N1"/>
<gene>
    <name evidence="2" type="ORF">EYF80_005692</name>
</gene>
<sequence>MLLILELGCPWALISPLAPSFLHHWVPQANMGPDKALIHHLLASVTIQRQHLPLVAEGERELVVGYFRISWGFVGIPSGFVNGSSWELGDIRGESCAVASVIWDAAGVSASQLLPALCTSSAARRPAHKERSLSYDIKGIVERSSAQQPPYMGSLCKERTGAEQLLTGAEPGAVSGSVLTTGDRADATGQYRLLSGLQLAYEPIRNRTCHGGTESWPDTTHIQPPPPLYWASEGAASCQGDGSEEEASPLYIHPSPLRFPLSNVELK</sequence>
<dbReference type="EMBL" id="SRLO01000029">
    <property type="protein sequence ID" value="TNN84086.1"/>
    <property type="molecule type" value="Genomic_DNA"/>
</dbReference>
<evidence type="ECO:0000313" key="3">
    <source>
        <dbReference type="Proteomes" id="UP000314294"/>
    </source>
</evidence>
<evidence type="ECO:0000256" key="1">
    <source>
        <dbReference type="SAM" id="MobiDB-lite"/>
    </source>
</evidence>
<feature type="region of interest" description="Disordered" evidence="1">
    <location>
        <begin position="232"/>
        <end position="252"/>
    </location>
</feature>
<comment type="caution">
    <text evidence="2">The sequence shown here is derived from an EMBL/GenBank/DDBJ whole genome shotgun (WGS) entry which is preliminary data.</text>
</comment>
<protein>
    <submittedName>
        <fullName evidence="2">Uncharacterized protein</fullName>
    </submittedName>
</protein>
<proteinExistence type="predicted"/>
<evidence type="ECO:0000313" key="2">
    <source>
        <dbReference type="EMBL" id="TNN84086.1"/>
    </source>
</evidence>
<reference evidence="2 3" key="1">
    <citation type="submission" date="2019-03" db="EMBL/GenBank/DDBJ databases">
        <title>First draft genome of Liparis tanakae, snailfish: a comprehensive survey of snailfish specific genes.</title>
        <authorList>
            <person name="Kim W."/>
            <person name="Song I."/>
            <person name="Jeong J.-H."/>
            <person name="Kim D."/>
            <person name="Kim S."/>
            <person name="Ryu S."/>
            <person name="Song J.Y."/>
            <person name="Lee S.K."/>
        </authorList>
    </citation>
    <scope>NUCLEOTIDE SEQUENCE [LARGE SCALE GENOMIC DNA]</scope>
    <source>
        <tissue evidence="2">Muscle</tissue>
    </source>
</reference>
<accession>A0A4Z2J1N1</accession>
<dbReference type="Proteomes" id="UP000314294">
    <property type="component" value="Unassembled WGS sequence"/>
</dbReference>